<evidence type="ECO:0000256" key="2">
    <source>
        <dbReference type="ARBA" id="ARBA00023242"/>
    </source>
</evidence>
<dbReference type="GO" id="GO:0043565">
    <property type="term" value="F:sequence-specific DNA binding"/>
    <property type="evidence" value="ECO:0007669"/>
    <property type="project" value="TreeGrafter"/>
</dbReference>
<protein>
    <recommendedName>
        <fullName evidence="3">Plant bHLH transcription factor ACT-like domain-containing protein</fullName>
    </recommendedName>
</protein>
<feature type="domain" description="Plant bHLH transcription factor ACT-like" evidence="3">
    <location>
        <begin position="35"/>
        <end position="114"/>
    </location>
</feature>
<evidence type="ECO:0000313" key="5">
    <source>
        <dbReference type="Proteomes" id="UP001187192"/>
    </source>
</evidence>
<dbReference type="GO" id="GO:0005634">
    <property type="term" value="C:nucleus"/>
    <property type="evidence" value="ECO:0007669"/>
    <property type="project" value="UniProtKB-SubCell"/>
</dbReference>
<reference evidence="4" key="1">
    <citation type="submission" date="2023-07" db="EMBL/GenBank/DDBJ databases">
        <title>draft genome sequence of fig (Ficus carica).</title>
        <authorList>
            <person name="Takahashi T."/>
            <person name="Nishimura K."/>
        </authorList>
    </citation>
    <scope>NUCLEOTIDE SEQUENCE</scope>
</reference>
<keyword evidence="5" id="KW-1185">Reference proteome</keyword>
<dbReference type="Pfam" id="PF22754">
    <property type="entry name" value="bHLH-TF_ACT-like_plant"/>
    <property type="match status" value="1"/>
</dbReference>
<evidence type="ECO:0000259" key="3">
    <source>
        <dbReference type="Pfam" id="PF22754"/>
    </source>
</evidence>
<dbReference type="Proteomes" id="UP001187192">
    <property type="component" value="Unassembled WGS sequence"/>
</dbReference>
<dbReference type="InterPro" id="IPR051358">
    <property type="entry name" value="TF_AMS/ICE1/BHLH6-like"/>
</dbReference>
<dbReference type="PANTHER" id="PTHR31945">
    <property type="entry name" value="TRANSCRIPTION FACTOR SCREAM2-RELATED"/>
    <property type="match status" value="1"/>
</dbReference>
<name>A0AA87Z0X6_FICCA</name>
<dbReference type="EMBL" id="BTGU01000001">
    <property type="protein sequence ID" value="GMN23464.1"/>
    <property type="molecule type" value="Genomic_DNA"/>
</dbReference>
<accession>A0AA87Z0X6</accession>
<keyword evidence="2" id="KW-0539">Nucleus</keyword>
<dbReference type="InterPro" id="IPR054502">
    <property type="entry name" value="bHLH-TF_ACT-like_plant"/>
</dbReference>
<gene>
    <name evidence="4" type="ORF">TIFTF001_000135</name>
</gene>
<evidence type="ECO:0000256" key="1">
    <source>
        <dbReference type="ARBA" id="ARBA00004123"/>
    </source>
</evidence>
<comment type="subcellular location">
    <subcellularLocation>
        <location evidence="1">Nucleus</location>
    </subcellularLocation>
</comment>
<dbReference type="PANTHER" id="PTHR31945:SF146">
    <property type="entry name" value="ACT DOMAIN-CONTAINING PROTEIN"/>
    <property type="match status" value="1"/>
</dbReference>
<dbReference type="AlphaFoldDB" id="A0AA87Z0X6"/>
<proteinExistence type="predicted"/>
<evidence type="ECO:0000313" key="4">
    <source>
        <dbReference type="EMBL" id="GMN23464.1"/>
    </source>
</evidence>
<organism evidence="4 5">
    <name type="scientific">Ficus carica</name>
    <name type="common">Common fig</name>
    <dbReference type="NCBI Taxonomy" id="3494"/>
    <lineage>
        <taxon>Eukaryota</taxon>
        <taxon>Viridiplantae</taxon>
        <taxon>Streptophyta</taxon>
        <taxon>Embryophyta</taxon>
        <taxon>Tracheophyta</taxon>
        <taxon>Spermatophyta</taxon>
        <taxon>Magnoliopsida</taxon>
        <taxon>eudicotyledons</taxon>
        <taxon>Gunneridae</taxon>
        <taxon>Pentapetalae</taxon>
        <taxon>rosids</taxon>
        <taxon>fabids</taxon>
        <taxon>Rosales</taxon>
        <taxon>Moraceae</taxon>
        <taxon>Ficeae</taxon>
        <taxon>Ficus</taxon>
    </lineage>
</organism>
<dbReference type="GO" id="GO:0003700">
    <property type="term" value="F:DNA-binding transcription factor activity"/>
    <property type="evidence" value="ECO:0007669"/>
    <property type="project" value="TreeGrafter"/>
</dbReference>
<comment type="caution">
    <text evidence="4">The sequence shown here is derived from an EMBL/GenBank/DDBJ whole genome shotgun (WGS) entry which is preliminary data.</text>
</comment>
<sequence length="123" mass="13672">MELKVEKINQDNLASQNSGSTTITTGPNSTLIPVVNVEVEERGFLIKVLIEKSCSGLLVFILEAFEELDLDVVHARVSCSLNFHLEAVVIITDNKRSSDKDAQRVEQAMFRAIQSWGEVNPLE</sequence>